<feature type="transmembrane region" description="Helical" evidence="12">
    <location>
        <begin position="456"/>
        <end position="478"/>
    </location>
</feature>
<evidence type="ECO:0000256" key="1">
    <source>
        <dbReference type="ARBA" id="ARBA00004651"/>
    </source>
</evidence>
<sequence>MTTLDWLVIAGYLVAMMALAIWLGRDQRTERDYYLGGDLPAPALATSILATQCSTNSLLGAPAFVGFAAGGGLLWLQYELAVPLAMLGLAFLFPAVHRSGVISIYAFLEQRLGRAARLTASASFLFFRGIATGVTVYGVASVLSLITGVAYVPAVALLMGVTVCYDVIGGMRAVVISDVVQMLLLIAAVVVSLIWLAPDLWQYADTLSHRSQALVNDWGLSGETNYGFWPMLFGGLFLYMAYYGCDQSQAQRLLAAKHEIDLNRILVFNGLMRFPLVLAYCLLGLSLAAYALDRPEFIRELPLTSSGEPNLNMVFPAFVLREFAPGLAGLAIVGLFAAAMSSIDSALNSLSASTLEDFLPATSAGTERQRFMQSKVVTLCWGVFAIGFSFGVEHIASTLLESINKVSSVVNGPLLGLFVVAVLLPGTASAIAVSGFAVGIALNLVLWQFVPDVSWLWWNLSGCLTTLGVAMLLAGWRLSLELGGSAARSIVVPTTSRRTLLAGFLTMLSILMAIQALR</sequence>
<dbReference type="EMBL" id="CP136865">
    <property type="protein sequence ID" value="WOJ95822.1"/>
    <property type="molecule type" value="Genomic_DNA"/>
</dbReference>
<keyword evidence="6 12" id="KW-1133">Transmembrane helix</keyword>
<keyword evidence="4" id="KW-1003">Cell membrane</keyword>
<keyword evidence="3" id="KW-0813">Transport</keyword>
<keyword evidence="14" id="KW-1185">Reference proteome</keyword>
<feature type="transmembrane region" description="Helical" evidence="12">
    <location>
        <begin position="120"/>
        <end position="143"/>
    </location>
</feature>
<evidence type="ECO:0000256" key="3">
    <source>
        <dbReference type="ARBA" id="ARBA00022448"/>
    </source>
</evidence>
<keyword evidence="5 12" id="KW-0812">Transmembrane</keyword>
<keyword evidence="7" id="KW-0915">Sodium</keyword>
<dbReference type="InterPro" id="IPR001734">
    <property type="entry name" value="Na/solute_symporter"/>
</dbReference>
<feature type="transmembrane region" description="Helical" evidence="12">
    <location>
        <begin position="431"/>
        <end position="450"/>
    </location>
</feature>
<feature type="transmembrane region" description="Helical" evidence="12">
    <location>
        <begin position="6"/>
        <end position="24"/>
    </location>
</feature>
<evidence type="ECO:0000256" key="9">
    <source>
        <dbReference type="ARBA" id="ARBA00023136"/>
    </source>
</evidence>
<dbReference type="Gene3D" id="1.20.1730.10">
    <property type="entry name" value="Sodium/glucose cotransporter"/>
    <property type="match status" value="1"/>
</dbReference>
<reference evidence="13 14" key="1">
    <citation type="submission" date="2023-10" db="EMBL/GenBank/DDBJ databases">
        <title>Two novel species belonging to the OM43/NOR5 clade.</title>
        <authorList>
            <person name="Park M."/>
        </authorList>
    </citation>
    <scope>NUCLEOTIDE SEQUENCE [LARGE SCALE GENOMIC DNA]</scope>
    <source>
        <strain evidence="13 14">IMCC45268</strain>
    </source>
</reference>
<dbReference type="Pfam" id="PF00474">
    <property type="entry name" value="SSF"/>
    <property type="match status" value="1"/>
</dbReference>
<keyword evidence="10" id="KW-0739">Sodium transport</keyword>
<organism evidence="13 14">
    <name type="scientific">Congregibacter brevis</name>
    <dbReference type="NCBI Taxonomy" id="3081201"/>
    <lineage>
        <taxon>Bacteria</taxon>
        <taxon>Pseudomonadati</taxon>
        <taxon>Pseudomonadota</taxon>
        <taxon>Gammaproteobacteria</taxon>
        <taxon>Cellvibrionales</taxon>
        <taxon>Halieaceae</taxon>
        <taxon>Congregibacter</taxon>
    </lineage>
</organism>
<feature type="transmembrane region" description="Helical" evidence="12">
    <location>
        <begin position="266"/>
        <end position="292"/>
    </location>
</feature>
<keyword evidence="9 12" id="KW-0472">Membrane</keyword>
<evidence type="ECO:0000313" key="13">
    <source>
        <dbReference type="EMBL" id="WOJ95822.1"/>
    </source>
</evidence>
<protein>
    <submittedName>
        <fullName evidence="13">Sodium:solute symporter</fullName>
    </submittedName>
</protein>
<dbReference type="PANTHER" id="PTHR42985">
    <property type="entry name" value="SODIUM-COUPLED MONOCARBOXYLATE TRANSPORTER"/>
    <property type="match status" value="1"/>
</dbReference>
<evidence type="ECO:0000256" key="11">
    <source>
        <dbReference type="RuleBase" id="RU362091"/>
    </source>
</evidence>
<evidence type="ECO:0000313" key="14">
    <source>
        <dbReference type="Proteomes" id="UP001626549"/>
    </source>
</evidence>
<feature type="transmembrane region" description="Helical" evidence="12">
    <location>
        <begin position="84"/>
        <end position="108"/>
    </location>
</feature>
<evidence type="ECO:0000256" key="5">
    <source>
        <dbReference type="ARBA" id="ARBA00022692"/>
    </source>
</evidence>
<feature type="transmembrane region" description="Helical" evidence="12">
    <location>
        <begin position="149"/>
        <end position="168"/>
    </location>
</feature>
<dbReference type="InterPro" id="IPR038377">
    <property type="entry name" value="Na/Glc_symporter_sf"/>
</dbReference>
<evidence type="ECO:0000256" key="6">
    <source>
        <dbReference type="ARBA" id="ARBA00022989"/>
    </source>
</evidence>
<comment type="similarity">
    <text evidence="2 11">Belongs to the sodium:solute symporter (SSF) (TC 2.A.21) family.</text>
</comment>
<evidence type="ECO:0000256" key="8">
    <source>
        <dbReference type="ARBA" id="ARBA00023065"/>
    </source>
</evidence>
<evidence type="ECO:0000256" key="10">
    <source>
        <dbReference type="ARBA" id="ARBA00023201"/>
    </source>
</evidence>
<dbReference type="InterPro" id="IPR051163">
    <property type="entry name" value="Sodium:Solute_Symporter_SSF"/>
</dbReference>
<evidence type="ECO:0000256" key="12">
    <source>
        <dbReference type="SAM" id="Phobius"/>
    </source>
</evidence>
<comment type="subcellular location">
    <subcellularLocation>
        <location evidence="1">Cell membrane</location>
        <topology evidence="1">Multi-pass membrane protein</topology>
    </subcellularLocation>
</comment>
<feature type="transmembrane region" description="Helical" evidence="12">
    <location>
        <begin position="499"/>
        <end position="517"/>
    </location>
</feature>
<feature type="transmembrane region" description="Helical" evidence="12">
    <location>
        <begin position="323"/>
        <end position="343"/>
    </location>
</feature>
<feature type="transmembrane region" description="Helical" evidence="12">
    <location>
        <begin position="175"/>
        <end position="197"/>
    </location>
</feature>
<dbReference type="RefSeq" id="WP_407326520.1">
    <property type="nucleotide sequence ID" value="NZ_CP136865.1"/>
</dbReference>
<dbReference type="PROSITE" id="PS50283">
    <property type="entry name" value="NA_SOLUT_SYMP_3"/>
    <property type="match status" value="1"/>
</dbReference>
<dbReference type="PANTHER" id="PTHR42985:SF40">
    <property type="entry name" value="LD47995P-RELATED"/>
    <property type="match status" value="1"/>
</dbReference>
<keyword evidence="8" id="KW-0406">Ion transport</keyword>
<evidence type="ECO:0000256" key="2">
    <source>
        <dbReference type="ARBA" id="ARBA00006434"/>
    </source>
</evidence>
<name>A0ABZ0I9U2_9GAMM</name>
<evidence type="ECO:0000256" key="4">
    <source>
        <dbReference type="ARBA" id="ARBA00022475"/>
    </source>
</evidence>
<proteinExistence type="inferred from homology"/>
<feature type="transmembrane region" description="Helical" evidence="12">
    <location>
        <begin position="376"/>
        <end position="400"/>
    </location>
</feature>
<evidence type="ECO:0000256" key="7">
    <source>
        <dbReference type="ARBA" id="ARBA00023053"/>
    </source>
</evidence>
<feature type="transmembrane region" description="Helical" evidence="12">
    <location>
        <begin position="58"/>
        <end position="78"/>
    </location>
</feature>
<gene>
    <name evidence="13" type="ORF">R0137_11265</name>
</gene>
<feature type="transmembrane region" description="Helical" evidence="12">
    <location>
        <begin position="226"/>
        <end position="245"/>
    </location>
</feature>
<dbReference type="Proteomes" id="UP001626549">
    <property type="component" value="Chromosome"/>
</dbReference>
<accession>A0ABZ0I9U2</accession>